<dbReference type="SMART" id="SM00852">
    <property type="entry name" value="MoCF_biosynth"/>
    <property type="match status" value="1"/>
</dbReference>
<sequence>WISQVGDNQTRLVEVLKRAWQRSDLILTTGGLGPTEDDLTREAIAEMLGEELRIDSASEQRIRERFTRRGIKMAPSNIKQAAVIPSAKAIHNARGTAPGWWVEKDGHILMAMPGPPGEMHHMWHTEVLPRLHQRATGAIIFSKTLKVFGLPEGTVGELVSPFLSSANPTLGVYAKADGIHLRFAAKAQSQKQAEEMIAQGEARVRSILGEAIWGTDNDTLASVVGHVLAEKGLSLAVMEYCTGGLLTATITDAPDVSAYFKGGLIARSNEALIAYGVDAGFIYDYGIISPEVAQA</sequence>
<feature type="non-terminal residue" evidence="2">
    <location>
        <position position="295"/>
    </location>
</feature>
<feature type="non-terminal residue" evidence="2">
    <location>
        <position position="1"/>
    </location>
</feature>
<protein>
    <recommendedName>
        <fullName evidence="1">MoaB/Mog domain-containing protein</fullName>
    </recommendedName>
</protein>
<dbReference type="InterPro" id="IPR050101">
    <property type="entry name" value="CinA"/>
</dbReference>
<dbReference type="HAMAP" id="MF_00226_B">
    <property type="entry name" value="CinA_B"/>
    <property type="match status" value="1"/>
</dbReference>
<dbReference type="InterPro" id="IPR036653">
    <property type="entry name" value="CinA-like_C"/>
</dbReference>
<proteinExistence type="inferred from homology"/>
<dbReference type="InterPro" id="IPR008136">
    <property type="entry name" value="CinA_C"/>
</dbReference>
<dbReference type="PANTHER" id="PTHR13939:SF0">
    <property type="entry name" value="NMN AMIDOHYDROLASE-LIKE PROTEIN YFAY"/>
    <property type="match status" value="1"/>
</dbReference>
<dbReference type="Pfam" id="PF00994">
    <property type="entry name" value="MoCF_biosynth"/>
    <property type="match status" value="1"/>
</dbReference>
<dbReference type="AlphaFoldDB" id="X1ME41"/>
<dbReference type="InterPro" id="IPR008135">
    <property type="entry name" value="Competence-induced_CinA"/>
</dbReference>
<evidence type="ECO:0000313" key="2">
    <source>
        <dbReference type="EMBL" id="GAI29523.1"/>
    </source>
</evidence>
<dbReference type="PANTHER" id="PTHR13939">
    <property type="entry name" value="NICOTINAMIDE-NUCLEOTIDE AMIDOHYDROLASE PNCC"/>
    <property type="match status" value="1"/>
</dbReference>
<comment type="caution">
    <text evidence="2">The sequence shown here is derived from an EMBL/GenBank/DDBJ whole genome shotgun (WGS) entry which is preliminary data.</text>
</comment>
<feature type="domain" description="MoaB/Mog" evidence="1">
    <location>
        <begin position="1"/>
        <end position="133"/>
    </location>
</feature>
<dbReference type="Pfam" id="PF18146">
    <property type="entry name" value="CinA_KH"/>
    <property type="match status" value="1"/>
</dbReference>
<dbReference type="EMBL" id="BARV01015329">
    <property type="protein sequence ID" value="GAI29523.1"/>
    <property type="molecule type" value="Genomic_DNA"/>
</dbReference>
<dbReference type="SUPFAM" id="SSF53218">
    <property type="entry name" value="Molybdenum cofactor biosynthesis proteins"/>
    <property type="match status" value="1"/>
</dbReference>
<dbReference type="Gene3D" id="3.40.980.10">
    <property type="entry name" value="MoaB/Mog-like domain"/>
    <property type="match status" value="1"/>
</dbReference>
<dbReference type="InterPro" id="IPR041424">
    <property type="entry name" value="CinA_KH"/>
</dbReference>
<accession>X1ME41</accession>
<dbReference type="Gene3D" id="3.30.70.2860">
    <property type="match status" value="1"/>
</dbReference>
<dbReference type="SUPFAM" id="SSF142433">
    <property type="entry name" value="CinA-like"/>
    <property type="match status" value="1"/>
</dbReference>
<dbReference type="NCBIfam" id="TIGR00200">
    <property type="entry name" value="cinA_nterm"/>
    <property type="match status" value="1"/>
</dbReference>
<dbReference type="InterPro" id="IPR036425">
    <property type="entry name" value="MoaB/Mog-like_dom_sf"/>
</dbReference>
<dbReference type="Pfam" id="PF02464">
    <property type="entry name" value="CinA"/>
    <property type="match status" value="1"/>
</dbReference>
<reference evidence="2" key="1">
    <citation type="journal article" date="2014" name="Front. Microbiol.">
        <title>High frequency of phylogenetically diverse reductive dehalogenase-homologous genes in deep subseafloor sedimentary metagenomes.</title>
        <authorList>
            <person name="Kawai M."/>
            <person name="Futagami T."/>
            <person name="Toyoda A."/>
            <person name="Takaki Y."/>
            <person name="Nishi S."/>
            <person name="Hori S."/>
            <person name="Arai W."/>
            <person name="Tsubouchi T."/>
            <person name="Morono Y."/>
            <person name="Uchiyama I."/>
            <person name="Ito T."/>
            <person name="Fujiyama A."/>
            <person name="Inagaki F."/>
            <person name="Takami H."/>
        </authorList>
    </citation>
    <scope>NUCLEOTIDE SEQUENCE</scope>
    <source>
        <strain evidence="2">Expedition CK06-06</strain>
    </source>
</reference>
<organism evidence="2">
    <name type="scientific">marine sediment metagenome</name>
    <dbReference type="NCBI Taxonomy" id="412755"/>
    <lineage>
        <taxon>unclassified sequences</taxon>
        <taxon>metagenomes</taxon>
        <taxon>ecological metagenomes</taxon>
    </lineage>
</organism>
<name>X1ME41_9ZZZZ</name>
<dbReference type="InterPro" id="IPR001453">
    <property type="entry name" value="MoaB/Mog_dom"/>
</dbReference>
<gene>
    <name evidence="2" type="ORF">S06H3_26513</name>
</gene>
<dbReference type="Gene3D" id="3.90.950.20">
    <property type="entry name" value="CinA-like"/>
    <property type="match status" value="1"/>
</dbReference>
<evidence type="ECO:0000259" key="1">
    <source>
        <dbReference type="SMART" id="SM00852"/>
    </source>
</evidence>
<dbReference type="CDD" id="cd00885">
    <property type="entry name" value="cinA"/>
    <property type="match status" value="1"/>
</dbReference>